<feature type="region of interest" description="Disordered" evidence="1">
    <location>
        <begin position="297"/>
        <end position="320"/>
    </location>
</feature>
<organism evidence="4 5">
    <name type="scientific">Lampropedia cohaerens</name>
    <dbReference type="NCBI Taxonomy" id="1610491"/>
    <lineage>
        <taxon>Bacteria</taxon>
        <taxon>Pseudomonadati</taxon>
        <taxon>Pseudomonadota</taxon>
        <taxon>Betaproteobacteria</taxon>
        <taxon>Burkholderiales</taxon>
        <taxon>Comamonadaceae</taxon>
        <taxon>Lampropedia</taxon>
    </lineage>
</organism>
<dbReference type="PATRIC" id="fig|1610491.3.peg.1156"/>
<dbReference type="Pfam" id="PF02470">
    <property type="entry name" value="MlaD"/>
    <property type="match status" value="1"/>
</dbReference>
<name>A0A0U1Q0L0_9BURK</name>
<dbReference type="PANTHER" id="PTHR36698:SF2">
    <property type="entry name" value="MCE_MLAD DOMAIN-CONTAINING PROTEIN"/>
    <property type="match status" value="1"/>
</dbReference>
<protein>
    <recommendedName>
        <fullName evidence="3">Mce/MlaD domain-containing protein</fullName>
    </recommendedName>
</protein>
<sequence>MENKSHAVAAGVFVLSLIVVLGILAVWLTADRGSYATYELSTPQAVTGLQPQAPVRYKGVAVGRVEYIGFDDEREGNVLIRISVSEDTPVQPTTYASLGYQGVTGLAYIDLDDAPRPIPDLGQSSRGYKRLAMRPSNLSQLAAMGPEVIGDVRQTMASINALLDAQNREVFVATLANIGAAAQNTASLVENINRSWAEEIRPTIDAVSRGLGSNMQAMERAANSIDAMSREIAQLTARVGAENGPVDQLGEASASFAAAASEINLATLPRVQRTLEDISAAMRELSRLARGIEQNPQSFIFGPDTSRPGPGEPGYVAPGR</sequence>
<keyword evidence="2" id="KW-0472">Membrane</keyword>
<keyword evidence="2" id="KW-1133">Transmembrane helix</keyword>
<evidence type="ECO:0000256" key="1">
    <source>
        <dbReference type="SAM" id="MobiDB-lite"/>
    </source>
</evidence>
<keyword evidence="2" id="KW-0812">Transmembrane</keyword>
<gene>
    <name evidence="4" type="ORF">AAV94_05425</name>
</gene>
<dbReference type="EMBL" id="LBNQ01000020">
    <property type="protein sequence ID" value="KKW68271.1"/>
    <property type="molecule type" value="Genomic_DNA"/>
</dbReference>
<dbReference type="STRING" id="1610491.AAV94_05425"/>
<dbReference type="Proteomes" id="UP000050580">
    <property type="component" value="Unassembled WGS sequence"/>
</dbReference>
<dbReference type="OrthoDB" id="5294672at2"/>
<reference evidence="4 5" key="1">
    <citation type="submission" date="2015-05" db="EMBL/GenBank/DDBJ databases">
        <title>Draft genome sequence of Lampropedia sp. CT6, isolated from the microbial mat of a hot water spring, located at Manikaran, India.</title>
        <authorList>
            <person name="Tripathi C."/>
            <person name="Rani P."/>
            <person name="Mahato N.K."/>
            <person name="Lal R."/>
        </authorList>
    </citation>
    <scope>NUCLEOTIDE SEQUENCE [LARGE SCALE GENOMIC DNA]</scope>
    <source>
        <strain evidence="4 5">CT6</strain>
    </source>
</reference>
<proteinExistence type="predicted"/>
<evidence type="ECO:0000256" key="2">
    <source>
        <dbReference type="SAM" id="Phobius"/>
    </source>
</evidence>
<feature type="transmembrane region" description="Helical" evidence="2">
    <location>
        <begin position="7"/>
        <end position="28"/>
    </location>
</feature>
<dbReference type="RefSeq" id="WP_046741328.1">
    <property type="nucleotide sequence ID" value="NZ_LBNQ01000020.1"/>
</dbReference>
<dbReference type="InterPro" id="IPR003399">
    <property type="entry name" value="Mce/MlaD"/>
</dbReference>
<accession>A0A0U1Q0L0</accession>
<keyword evidence="5" id="KW-1185">Reference proteome</keyword>
<evidence type="ECO:0000313" key="4">
    <source>
        <dbReference type="EMBL" id="KKW68271.1"/>
    </source>
</evidence>
<evidence type="ECO:0000313" key="5">
    <source>
        <dbReference type="Proteomes" id="UP000050580"/>
    </source>
</evidence>
<dbReference type="PANTHER" id="PTHR36698">
    <property type="entry name" value="BLL5892 PROTEIN"/>
    <property type="match status" value="1"/>
</dbReference>
<comment type="caution">
    <text evidence="4">The sequence shown here is derived from an EMBL/GenBank/DDBJ whole genome shotgun (WGS) entry which is preliminary data.</text>
</comment>
<dbReference type="AlphaFoldDB" id="A0A0U1Q0L0"/>
<feature type="domain" description="Mce/MlaD" evidence="3">
    <location>
        <begin position="37"/>
        <end position="113"/>
    </location>
</feature>
<evidence type="ECO:0000259" key="3">
    <source>
        <dbReference type="Pfam" id="PF02470"/>
    </source>
</evidence>